<dbReference type="EMBL" id="NIDN02000002">
    <property type="protein sequence ID" value="RLM01740.1"/>
    <property type="molecule type" value="Genomic_DNA"/>
</dbReference>
<feature type="compositionally biased region" description="Polar residues" evidence="7">
    <location>
        <begin position="188"/>
        <end position="200"/>
    </location>
</feature>
<evidence type="ECO:0000313" key="8">
    <source>
        <dbReference type="EMBL" id="RLM01740.1"/>
    </source>
</evidence>
<feature type="region of interest" description="Disordered" evidence="7">
    <location>
        <begin position="121"/>
        <end position="252"/>
    </location>
</feature>
<dbReference type="GO" id="GO:0000178">
    <property type="term" value="C:exosome (RNase complex)"/>
    <property type="evidence" value="ECO:0007669"/>
    <property type="project" value="TreeGrafter"/>
</dbReference>
<keyword evidence="5 6" id="KW-0539">Nucleus</keyword>
<feature type="compositionally biased region" description="Acidic residues" evidence="7">
    <location>
        <begin position="167"/>
        <end position="179"/>
    </location>
</feature>
<proteinExistence type="inferred from homology"/>
<dbReference type="InterPro" id="IPR007146">
    <property type="entry name" value="Sas10/Utp3/C1D"/>
</dbReference>
<evidence type="ECO:0000256" key="5">
    <source>
        <dbReference type="ARBA" id="ARBA00023242"/>
    </source>
</evidence>
<evidence type="ECO:0000256" key="1">
    <source>
        <dbReference type="ARBA" id="ARBA00004123"/>
    </source>
</evidence>
<dbReference type="OrthoDB" id="1421013at2759"/>
<name>A0A229XP77_9EURO</name>
<gene>
    <name evidence="8" type="ORF">CFD26_103854</name>
</gene>
<comment type="subcellular location">
    <subcellularLocation>
        <location evidence="1 6">Nucleus</location>
    </subcellularLocation>
</comment>
<comment type="function">
    <text evidence="6">Required for exosome-dependent processing of pre-rRNA and small nucleolar RNA (snRNA) precursors. Involved in processing of 35S pre-rRNA at the A0, A1 and A2 sites.</text>
</comment>
<feature type="compositionally biased region" description="Basic and acidic residues" evidence="7">
    <location>
        <begin position="242"/>
        <end position="252"/>
    </location>
</feature>
<organism evidence="8 9">
    <name type="scientific">Aspergillus turcosus</name>
    <dbReference type="NCBI Taxonomy" id="1245748"/>
    <lineage>
        <taxon>Eukaryota</taxon>
        <taxon>Fungi</taxon>
        <taxon>Dikarya</taxon>
        <taxon>Ascomycota</taxon>
        <taxon>Pezizomycotina</taxon>
        <taxon>Eurotiomycetes</taxon>
        <taxon>Eurotiomycetidae</taxon>
        <taxon>Eurotiales</taxon>
        <taxon>Aspergillaceae</taxon>
        <taxon>Aspergillus</taxon>
        <taxon>Aspergillus subgen. Fumigati</taxon>
    </lineage>
</organism>
<dbReference type="PANTHER" id="PTHR15341">
    <property type="entry name" value="SUN-COR STEROID HORMONE RECEPTOR CO-REPRESSOR"/>
    <property type="match status" value="1"/>
</dbReference>
<dbReference type="Proteomes" id="UP000215289">
    <property type="component" value="Unassembled WGS sequence"/>
</dbReference>
<keyword evidence="3 6" id="KW-0698">rRNA processing</keyword>
<dbReference type="InterPro" id="IPR011082">
    <property type="entry name" value="Exosome-assoc_fac/DNA_repair"/>
</dbReference>
<evidence type="ECO:0000256" key="4">
    <source>
        <dbReference type="ARBA" id="ARBA00022884"/>
    </source>
</evidence>
<comment type="caution">
    <text evidence="8">The sequence shown here is derived from an EMBL/GenBank/DDBJ whole genome shotgun (WGS) entry which is preliminary data.</text>
</comment>
<evidence type="ECO:0000313" key="9">
    <source>
        <dbReference type="Proteomes" id="UP000215289"/>
    </source>
</evidence>
<dbReference type="GO" id="GO:0003723">
    <property type="term" value="F:RNA binding"/>
    <property type="evidence" value="ECO:0007669"/>
    <property type="project" value="UniProtKB-UniRule"/>
</dbReference>
<accession>A0A229XP77</accession>
<feature type="compositionally biased region" description="Low complexity" evidence="7">
    <location>
        <begin position="139"/>
        <end position="166"/>
    </location>
</feature>
<dbReference type="PANTHER" id="PTHR15341:SF3">
    <property type="entry name" value="NUCLEAR NUCLEIC ACID-BINDING PROTEIN C1D"/>
    <property type="match status" value="1"/>
</dbReference>
<protein>
    <recommendedName>
        <fullName evidence="6">Exosome complex protein</fullName>
    </recommendedName>
</protein>
<dbReference type="STRING" id="1245748.A0A229XP77"/>
<dbReference type="GO" id="GO:0005730">
    <property type="term" value="C:nucleolus"/>
    <property type="evidence" value="ECO:0007669"/>
    <property type="project" value="TreeGrafter"/>
</dbReference>
<dbReference type="Pfam" id="PF04000">
    <property type="entry name" value="Sas10_Utp3"/>
    <property type="match status" value="1"/>
</dbReference>
<dbReference type="GO" id="GO:0000460">
    <property type="term" value="P:maturation of 5.8S rRNA"/>
    <property type="evidence" value="ECO:0007669"/>
    <property type="project" value="TreeGrafter"/>
</dbReference>
<keyword evidence="9" id="KW-1185">Reference proteome</keyword>
<evidence type="ECO:0000256" key="2">
    <source>
        <dbReference type="ARBA" id="ARBA00009154"/>
    </source>
</evidence>
<reference evidence="8 9" key="1">
    <citation type="submission" date="2018-08" db="EMBL/GenBank/DDBJ databases">
        <title>Draft genome sequences of two Aspergillus turcosus clinical strains isolated from bronchoalveolar lavage fluid: one azole-susceptible and the other azole-resistant.</title>
        <authorList>
            <person name="Parent-Michaud M."/>
            <person name="Dufresne P.J."/>
            <person name="Fournier E."/>
            <person name="Martineau C."/>
            <person name="Moreira S."/>
            <person name="Perkins V."/>
            <person name="De Repentigny L."/>
            <person name="Dufresne S.F."/>
        </authorList>
    </citation>
    <scope>NUCLEOTIDE SEQUENCE [LARGE SCALE GENOMIC DNA]</scope>
    <source>
        <strain evidence="8">HMR AF 1038</strain>
    </source>
</reference>
<keyword evidence="4 6" id="KW-0694">RNA-binding</keyword>
<dbReference type="GO" id="GO:0010468">
    <property type="term" value="P:regulation of gene expression"/>
    <property type="evidence" value="ECO:0007669"/>
    <property type="project" value="TreeGrafter"/>
</dbReference>
<evidence type="ECO:0000256" key="7">
    <source>
        <dbReference type="SAM" id="MobiDB-lite"/>
    </source>
</evidence>
<feature type="compositionally biased region" description="Basic and acidic residues" evidence="7">
    <location>
        <begin position="123"/>
        <end position="136"/>
    </location>
</feature>
<dbReference type="AlphaFoldDB" id="A0A229XP77"/>
<dbReference type="GO" id="GO:0003677">
    <property type="term" value="F:DNA binding"/>
    <property type="evidence" value="ECO:0007669"/>
    <property type="project" value="TreeGrafter"/>
</dbReference>
<sequence>MEAADLLPLLEQLDDNVDDLEEALKPILESPVSETSNKLPLLDKAKFHVLVTYALESLIFSYLRLHGVNAKEHPVFRELTRIKQYFGKIQALEAEQAEPEQRTMTLDKEAAGRFIKHGLAGNDKLDMQRKEQEAKQKARAQLKAALLAKNAAASETSSKNRTSSSDSESEPVNEDWDSEEAMRVASGLVTTPSETPQPENFQEGKKKKKDKGKHETSKASKKKKKRSKEEQQERKKERRQKKMEVRKAAKAK</sequence>
<evidence type="ECO:0000256" key="3">
    <source>
        <dbReference type="ARBA" id="ARBA00022552"/>
    </source>
</evidence>
<evidence type="ECO:0000256" key="6">
    <source>
        <dbReference type="RuleBase" id="RU368003"/>
    </source>
</evidence>
<comment type="similarity">
    <text evidence="2 6">Belongs to the C1D family.</text>
</comment>